<keyword evidence="4" id="KW-1185">Reference proteome</keyword>
<name>A0A0D3JKN0_EMIH1</name>
<comment type="cofactor">
    <cofactor evidence="1">
        <name>Fe cation</name>
        <dbReference type="ChEBI" id="CHEBI:24875"/>
    </cofactor>
</comment>
<dbReference type="EnsemblProtists" id="EOD24065">
    <property type="protein sequence ID" value="EOD24065"/>
    <property type="gene ID" value="EMIHUDRAFT_435547"/>
</dbReference>
<dbReference type="HOGENOM" id="CLU_048953_2_0_1"/>
<dbReference type="PANTHER" id="PTHR20883">
    <property type="entry name" value="PHYTANOYL-COA DIOXYGENASE DOMAIN CONTAINING 1"/>
    <property type="match status" value="1"/>
</dbReference>
<dbReference type="AlphaFoldDB" id="A0A0D3JKN0"/>
<dbReference type="PANTHER" id="PTHR20883:SF49">
    <property type="entry name" value="PHYTANOYL-COA DIOXYGENASE"/>
    <property type="match status" value="1"/>
</dbReference>
<proteinExistence type="predicted"/>
<dbReference type="GeneID" id="17269611"/>
<evidence type="ECO:0000313" key="4">
    <source>
        <dbReference type="Proteomes" id="UP000013827"/>
    </source>
</evidence>
<keyword evidence="2" id="KW-0732">Signal</keyword>
<reference evidence="4" key="1">
    <citation type="journal article" date="2013" name="Nature">
        <title>Pan genome of the phytoplankton Emiliania underpins its global distribution.</title>
        <authorList>
            <person name="Read B.A."/>
            <person name="Kegel J."/>
            <person name="Klute M.J."/>
            <person name="Kuo A."/>
            <person name="Lefebvre S.C."/>
            <person name="Maumus F."/>
            <person name="Mayer C."/>
            <person name="Miller J."/>
            <person name="Monier A."/>
            <person name="Salamov A."/>
            <person name="Young J."/>
            <person name="Aguilar M."/>
            <person name="Claverie J.M."/>
            <person name="Frickenhaus S."/>
            <person name="Gonzalez K."/>
            <person name="Herman E.K."/>
            <person name="Lin Y.C."/>
            <person name="Napier J."/>
            <person name="Ogata H."/>
            <person name="Sarno A.F."/>
            <person name="Shmutz J."/>
            <person name="Schroeder D."/>
            <person name="de Vargas C."/>
            <person name="Verret F."/>
            <person name="von Dassow P."/>
            <person name="Valentin K."/>
            <person name="Van de Peer Y."/>
            <person name="Wheeler G."/>
            <person name="Dacks J.B."/>
            <person name="Delwiche C.F."/>
            <person name="Dyhrman S.T."/>
            <person name="Glockner G."/>
            <person name="John U."/>
            <person name="Richards T."/>
            <person name="Worden A.Z."/>
            <person name="Zhang X."/>
            <person name="Grigoriev I.V."/>
            <person name="Allen A.E."/>
            <person name="Bidle K."/>
            <person name="Borodovsky M."/>
            <person name="Bowler C."/>
            <person name="Brownlee C."/>
            <person name="Cock J.M."/>
            <person name="Elias M."/>
            <person name="Gladyshev V.N."/>
            <person name="Groth M."/>
            <person name="Guda C."/>
            <person name="Hadaegh A."/>
            <person name="Iglesias-Rodriguez M.D."/>
            <person name="Jenkins J."/>
            <person name="Jones B.M."/>
            <person name="Lawson T."/>
            <person name="Leese F."/>
            <person name="Lindquist E."/>
            <person name="Lobanov A."/>
            <person name="Lomsadze A."/>
            <person name="Malik S.B."/>
            <person name="Marsh M.E."/>
            <person name="Mackinder L."/>
            <person name="Mock T."/>
            <person name="Mueller-Roeber B."/>
            <person name="Pagarete A."/>
            <person name="Parker M."/>
            <person name="Probert I."/>
            <person name="Quesneville H."/>
            <person name="Raines C."/>
            <person name="Rensing S.A."/>
            <person name="Riano-Pachon D.M."/>
            <person name="Richier S."/>
            <person name="Rokitta S."/>
            <person name="Shiraiwa Y."/>
            <person name="Soanes D.M."/>
            <person name="van der Giezen M."/>
            <person name="Wahlund T.M."/>
            <person name="Williams B."/>
            <person name="Wilson W."/>
            <person name="Wolfe G."/>
            <person name="Wurch L.L."/>
        </authorList>
    </citation>
    <scope>NUCLEOTIDE SEQUENCE</scope>
</reference>
<accession>A0A0D3JKN0</accession>
<protein>
    <recommendedName>
        <fullName evidence="5">Phytanoyl-CoA dioxygenase</fullName>
    </recommendedName>
</protein>
<evidence type="ECO:0000313" key="3">
    <source>
        <dbReference type="EnsemblProtists" id="EOD24065"/>
    </source>
</evidence>
<dbReference type="Proteomes" id="UP000013827">
    <property type="component" value="Unassembled WGS sequence"/>
</dbReference>
<dbReference type="SUPFAM" id="SSF51197">
    <property type="entry name" value="Clavaminate synthase-like"/>
    <property type="match status" value="1"/>
</dbReference>
<dbReference type="Pfam" id="PF05721">
    <property type="entry name" value="PhyH"/>
    <property type="match status" value="1"/>
</dbReference>
<dbReference type="InterPro" id="IPR008775">
    <property type="entry name" value="Phytyl_CoA_dOase-like"/>
</dbReference>
<dbReference type="PaxDb" id="2903-EOD24065"/>
<reference evidence="3" key="2">
    <citation type="submission" date="2024-10" db="UniProtKB">
        <authorList>
            <consortium name="EnsemblProtists"/>
        </authorList>
    </citation>
    <scope>IDENTIFICATION</scope>
</reference>
<organism evidence="3 4">
    <name type="scientific">Emiliania huxleyi (strain CCMP1516)</name>
    <dbReference type="NCBI Taxonomy" id="280463"/>
    <lineage>
        <taxon>Eukaryota</taxon>
        <taxon>Haptista</taxon>
        <taxon>Haptophyta</taxon>
        <taxon>Prymnesiophyceae</taxon>
        <taxon>Isochrysidales</taxon>
        <taxon>Noelaerhabdaceae</taxon>
        <taxon>Emiliania</taxon>
    </lineage>
</organism>
<feature type="chain" id="PRO_5044291458" description="Phytanoyl-CoA dioxygenase" evidence="2">
    <location>
        <begin position="23"/>
        <end position="331"/>
    </location>
</feature>
<dbReference type="Gene3D" id="2.60.120.620">
    <property type="entry name" value="q2cbj1_9rhob like domain"/>
    <property type="match status" value="1"/>
</dbReference>
<evidence type="ECO:0000256" key="2">
    <source>
        <dbReference type="SAM" id="SignalP"/>
    </source>
</evidence>
<feature type="signal peptide" evidence="2">
    <location>
        <begin position="1"/>
        <end position="22"/>
    </location>
</feature>
<evidence type="ECO:0000256" key="1">
    <source>
        <dbReference type="ARBA" id="ARBA00001962"/>
    </source>
</evidence>
<sequence length="331" mass="36763">MLGLGAPLVSFSLISSAPLTAALRLRAGHSQATALAEEFQQNGAVVLRGFLSPSLLEKCRKVYDDALNQPVRRGAQVKYPDGTLYNPAIGHRTDDEAVLDMVNEVPFASTLAELWGSESVWFFDHELWWKRHGDSDNGRSAERSDTPFHQDSLAVPFRGLHVGLFWICFQPIPKENCLQVVKGSHRGPVYQLAPGTIFGMDPDEPMVPESVQPVMPMTEDERAHWEYCAWDLEPGDVVVVHPGTIHGSAPVSASCPERHTLVLRFVGDDCWFSKGAVYIRETREILQKAFLPSLHNDKGEYIYDKELRPGDHFSSFLSPQSLLLGAGVTAR</sequence>
<dbReference type="STRING" id="2903.R1EBN5"/>
<dbReference type="RefSeq" id="XP_005776494.1">
    <property type="nucleotide sequence ID" value="XM_005776437.1"/>
</dbReference>
<evidence type="ECO:0008006" key="5">
    <source>
        <dbReference type="Google" id="ProtNLM"/>
    </source>
</evidence>
<dbReference type="KEGG" id="ehx:EMIHUDRAFT_435547"/>